<comment type="caution">
    <text evidence="1">The sequence shown here is derived from an EMBL/GenBank/DDBJ whole genome shotgun (WGS) entry which is preliminary data.</text>
</comment>
<gene>
    <name evidence="1" type="ORF">ACFSJH_20105</name>
</gene>
<sequence>MQSEISFIINSDDNIYLSGGTVQGLSILFSHELDVFWENG</sequence>
<evidence type="ECO:0000313" key="2">
    <source>
        <dbReference type="Proteomes" id="UP001597362"/>
    </source>
</evidence>
<dbReference type="Proteomes" id="UP001597362">
    <property type="component" value="Unassembled WGS sequence"/>
</dbReference>
<reference evidence="2" key="1">
    <citation type="journal article" date="2019" name="Int. J. Syst. Evol. Microbiol.">
        <title>The Global Catalogue of Microorganisms (GCM) 10K type strain sequencing project: providing services to taxonomists for standard genome sequencing and annotation.</title>
        <authorList>
            <consortium name="The Broad Institute Genomics Platform"/>
            <consortium name="The Broad Institute Genome Sequencing Center for Infectious Disease"/>
            <person name="Wu L."/>
            <person name="Ma J."/>
        </authorList>
    </citation>
    <scope>NUCLEOTIDE SEQUENCE [LARGE SCALE GENOMIC DNA]</scope>
    <source>
        <strain evidence="2">GH52</strain>
    </source>
</reference>
<evidence type="ECO:0000313" key="1">
    <source>
        <dbReference type="EMBL" id="MFD2118021.1"/>
    </source>
</evidence>
<dbReference type="RefSeq" id="WP_377775527.1">
    <property type="nucleotide sequence ID" value="NZ_JBHUHO010000049.1"/>
</dbReference>
<organism evidence="1 2">
    <name type="scientific">Paenibacillus yanchengensis</name>
    <dbReference type="NCBI Taxonomy" id="2035833"/>
    <lineage>
        <taxon>Bacteria</taxon>
        <taxon>Bacillati</taxon>
        <taxon>Bacillota</taxon>
        <taxon>Bacilli</taxon>
        <taxon>Bacillales</taxon>
        <taxon>Paenibacillaceae</taxon>
        <taxon>Paenibacillus</taxon>
    </lineage>
</organism>
<keyword evidence="2" id="KW-1185">Reference proteome</keyword>
<proteinExistence type="predicted"/>
<accession>A0ABW4YQK8</accession>
<protein>
    <submittedName>
        <fullName evidence="1">Uncharacterized protein</fullName>
    </submittedName>
</protein>
<dbReference type="EMBL" id="JBHUHO010000049">
    <property type="protein sequence ID" value="MFD2118021.1"/>
    <property type="molecule type" value="Genomic_DNA"/>
</dbReference>
<name>A0ABW4YQK8_9BACL</name>